<comment type="catalytic activity">
    <reaction evidence="9">
        <text>adenosine + phosphate = alpha-D-ribose 1-phosphate + adenine</text>
        <dbReference type="Rhea" id="RHEA:27642"/>
        <dbReference type="ChEBI" id="CHEBI:16335"/>
        <dbReference type="ChEBI" id="CHEBI:16708"/>
        <dbReference type="ChEBI" id="CHEBI:43474"/>
        <dbReference type="ChEBI" id="CHEBI:57720"/>
        <dbReference type="EC" id="2.4.2.1"/>
    </reaction>
    <physiologicalReaction direction="left-to-right" evidence="9">
        <dbReference type="Rhea" id="RHEA:27643"/>
    </physiologicalReaction>
</comment>
<reference evidence="12 13" key="1">
    <citation type="journal article" date="2018" name="Environ. Microbiol.">
        <title>Novel energy conservation strategies and behaviour of Pelotomaculum schinkii driving syntrophic propionate catabolism.</title>
        <authorList>
            <person name="Hidalgo-Ahumada C.A.P."/>
            <person name="Nobu M.K."/>
            <person name="Narihiro T."/>
            <person name="Tamaki H."/>
            <person name="Liu W.T."/>
            <person name="Kamagata Y."/>
            <person name="Stams A.J.M."/>
            <person name="Imachi H."/>
            <person name="Sousa D.Z."/>
        </authorList>
    </citation>
    <scope>NUCLEOTIDE SEQUENCE [LARGE SCALE GENOMIC DNA]</scope>
    <source>
        <strain evidence="12 13">HH</strain>
    </source>
</reference>
<protein>
    <recommendedName>
        <fullName evidence="11">Purine nucleoside phosphorylase</fullName>
    </recommendedName>
</protein>
<evidence type="ECO:0000256" key="8">
    <source>
        <dbReference type="ARBA" id="ARBA00047989"/>
    </source>
</evidence>
<name>A0A4Y7RA23_9FIRM</name>
<keyword evidence="6" id="KW-0378">Hydrolase</keyword>
<dbReference type="AlphaFoldDB" id="A0A4Y7RA23"/>
<evidence type="ECO:0000256" key="2">
    <source>
        <dbReference type="ARBA" id="ARBA00003215"/>
    </source>
</evidence>
<dbReference type="InterPro" id="IPR003730">
    <property type="entry name" value="Cu_polyphenol_OxRdtase"/>
</dbReference>
<comment type="caution">
    <text evidence="12">The sequence shown here is derived from an EMBL/GenBank/DDBJ whole genome shotgun (WGS) entry which is preliminary data.</text>
</comment>
<dbReference type="SUPFAM" id="SSF64438">
    <property type="entry name" value="CNF1/YfiH-like putative cysteine hydrolases"/>
    <property type="match status" value="1"/>
</dbReference>
<sequence>MSKKMQENSPQEKGSKVLPLTFRNNMQFFVFRHFEAAGLVVHGFTTRNGGVGSDPYGSLNTAFHVGDDPENVRANRLNACKALAINPGALVAGKQVHGDNVAVVDGKDMGKGALSYADALPDTDALVTGTREAPLSSYYADCVPIFLLDPVRKVVALAHAGWKGTVLKIGKKTVNRMRQAFGTDPAKCLAGIGPSIGPCCYEVDDRVIVPLRQEFPCFSDFIEALSPGRWRLNLWEANRRTLLEAGLLPANIETASICTCCHPETFFSYRAQNGTTGRMAALLMLK</sequence>
<keyword evidence="7" id="KW-0862">Zinc</keyword>
<comment type="catalytic activity">
    <reaction evidence="10">
        <text>S-methyl-5'-thioadenosine + phosphate = 5-(methylsulfanyl)-alpha-D-ribose 1-phosphate + adenine</text>
        <dbReference type="Rhea" id="RHEA:11852"/>
        <dbReference type="ChEBI" id="CHEBI:16708"/>
        <dbReference type="ChEBI" id="CHEBI:17509"/>
        <dbReference type="ChEBI" id="CHEBI:43474"/>
        <dbReference type="ChEBI" id="CHEBI:58533"/>
        <dbReference type="EC" id="2.4.2.28"/>
    </reaction>
    <physiologicalReaction direction="left-to-right" evidence="10">
        <dbReference type="Rhea" id="RHEA:11853"/>
    </physiologicalReaction>
</comment>
<dbReference type="CDD" id="cd16833">
    <property type="entry name" value="YfiH"/>
    <property type="match status" value="1"/>
</dbReference>
<dbReference type="InterPro" id="IPR038371">
    <property type="entry name" value="Cu_polyphenol_OxRdtase_sf"/>
</dbReference>
<comment type="similarity">
    <text evidence="3 11">Belongs to the purine nucleoside phosphorylase YfiH/LACC1 family.</text>
</comment>
<gene>
    <name evidence="12" type="ORF">Psch_02849</name>
</gene>
<evidence type="ECO:0000256" key="3">
    <source>
        <dbReference type="ARBA" id="ARBA00007353"/>
    </source>
</evidence>
<evidence type="ECO:0000313" key="13">
    <source>
        <dbReference type="Proteomes" id="UP000298324"/>
    </source>
</evidence>
<evidence type="ECO:0000256" key="4">
    <source>
        <dbReference type="ARBA" id="ARBA00022679"/>
    </source>
</evidence>
<evidence type="ECO:0000256" key="10">
    <source>
        <dbReference type="ARBA" id="ARBA00049893"/>
    </source>
</evidence>
<keyword evidence="4" id="KW-0808">Transferase</keyword>
<evidence type="ECO:0000313" key="12">
    <source>
        <dbReference type="EMBL" id="TEB05808.1"/>
    </source>
</evidence>
<comment type="catalytic activity">
    <reaction evidence="1">
        <text>inosine + phosphate = alpha-D-ribose 1-phosphate + hypoxanthine</text>
        <dbReference type="Rhea" id="RHEA:27646"/>
        <dbReference type="ChEBI" id="CHEBI:17368"/>
        <dbReference type="ChEBI" id="CHEBI:17596"/>
        <dbReference type="ChEBI" id="CHEBI:43474"/>
        <dbReference type="ChEBI" id="CHEBI:57720"/>
        <dbReference type="EC" id="2.4.2.1"/>
    </reaction>
    <physiologicalReaction direction="left-to-right" evidence="1">
        <dbReference type="Rhea" id="RHEA:27647"/>
    </physiologicalReaction>
</comment>
<evidence type="ECO:0000256" key="1">
    <source>
        <dbReference type="ARBA" id="ARBA00000553"/>
    </source>
</evidence>
<evidence type="ECO:0000256" key="7">
    <source>
        <dbReference type="ARBA" id="ARBA00022833"/>
    </source>
</evidence>
<dbReference type="PANTHER" id="PTHR30616">
    <property type="entry name" value="UNCHARACTERIZED PROTEIN YFIH"/>
    <property type="match status" value="1"/>
</dbReference>
<dbReference type="PANTHER" id="PTHR30616:SF2">
    <property type="entry name" value="PURINE NUCLEOSIDE PHOSPHORYLASE LACC1"/>
    <property type="match status" value="1"/>
</dbReference>
<comment type="function">
    <text evidence="2">Purine nucleoside enzyme that catalyzes the phosphorolysis of adenosine and inosine nucleosides, yielding D-ribose 1-phosphate and the respective free bases, adenine and hypoxanthine. Also catalyzes the phosphorolysis of S-methyl-5'-thioadenosine into adenine and S-methyl-5-thio-alpha-D-ribose 1-phosphate. Also has adenosine deaminase activity.</text>
</comment>
<accession>A0A4Y7RA23</accession>
<keyword evidence="13" id="KW-1185">Reference proteome</keyword>
<proteinExistence type="inferred from homology"/>
<organism evidence="12 13">
    <name type="scientific">Pelotomaculum schinkii</name>
    <dbReference type="NCBI Taxonomy" id="78350"/>
    <lineage>
        <taxon>Bacteria</taxon>
        <taxon>Bacillati</taxon>
        <taxon>Bacillota</taxon>
        <taxon>Clostridia</taxon>
        <taxon>Eubacteriales</taxon>
        <taxon>Desulfotomaculaceae</taxon>
        <taxon>Pelotomaculum</taxon>
    </lineage>
</organism>
<dbReference type="NCBIfam" id="TIGR00726">
    <property type="entry name" value="peptidoglycan editing factor PgeF"/>
    <property type="match status" value="1"/>
</dbReference>
<dbReference type="InterPro" id="IPR011324">
    <property type="entry name" value="Cytotoxic_necrot_fac-like_cat"/>
</dbReference>
<dbReference type="Pfam" id="PF02578">
    <property type="entry name" value="Cu-oxidase_4"/>
    <property type="match status" value="1"/>
</dbReference>
<dbReference type="Gene3D" id="3.60.140.10">
    <property type="entry name" value="CNF1/YfiH-like putative cysteine hydrolases"/>
    <property type="match status" value="1"/>
</dbReference>
<keyword evidence="5" id="KW-0479">Metal-binding</keyword>
<dbReference type="GO" id="GO:0017061">
    <property type="term" value="F:S-methyl-5-thioadenosine phosphorylase activity"/>
    <property type="evidence" value="ECO:0007669"/>
    <property type="project" value="UniProtKB-EC"/>
</dbReference>
<evidence type="ECO:0000256" key="6">
    <source>
        <dbReference type="ARBA" id="ARBA00022801"/>
    </source>
</evidence>
<evidence type="ECO:0000256" key="5">
    <source>
        <dbReference type="ARBA" id="ARBA00022723"/>
    </source>
</evidence>
<dbReference type="EMBL" id="QFGA01000002">
    <property type="protein sequence ID" value="TEB05808.1"/>
    <property type="molecule type" value="Genomic_DNA"/>
</dbReference>
<evidence type="ECO:0000256" key="9">
    <source>
        <dbReference type="ARBA" id="ARBA00048968"/>
    </source>
</evidence>
<dbReference type="GO" id="GO:0005507">
    <property type="term" value="F:copper ion binding"/>
    <property type="evidence" value="ECO:0007669"/>
    <property type="project" value="TreeGrafter"/>
</dbReference>
<evidence type="ECO:0000256" key="11">
    <source>
        <dbReference type="RuleBase" id="RU361274"/>
    </source>
</evidence>
<dbReference type="Proteomes" id="UP000298324">
    <property type="component" value="Unassembled WGS sequence"/>
</dbReference>
<comment type="catalytic activity">
    <reaction evidence="8">
        <text>adenosine + H2O + H(+) = inosine + NH4(+)</text>
        <dbReference type="Rhea" id="RHEA:24408"/>
        <dbReference type="ChEBI" id="CHEBI:15377"/>
        <dbReference type="ChEBI" id="CHEBI:15378"/>
        <dbReference type="ChEBI" id="CHEBI:16335"/>
        <dbReference type="ChEBI" id="CHEBI:17596"/>
        <dbReference type="ChEBI" id="CHEBI:28938"/>
        <dbReference type="EC" id="3.5.4.4"/>
    </reaction>
    <physiologicalReaction direction="left-to-right" evidence="8">
        <dbReference type="Rhea" id="RHEA:24409"/>
    </physiologicalReaction>
</comment>
<dbReference type="GO" id="GO:0016787">
    <property type="term" value="F:hydrolase activity"/>
    <property type="evidence" value="ECO:0007669"/>
    <property type="project" value="UniProtKB-KW"/>
</dbReference>